<proteinExistence type="predicted"/>
<feature type="signal peptide" evidence="1">
    <location>
        <begin position="1"/>
        <end position="17"/>
    </location>
</feature>
<feature type="chain" id="PRO_5043517541" evidence="1">
    <location>
        <begin position="18"/>
        <end position="248"/>
    </location>
</feature>
<reference evidence="2 3" key="1">
    <citation type="submission" date="2021-06" db="EMBL/GenBank/DDBJ databases">
        <title>Caerostris darwini draft genome.</title>
        <authorList>
            <person name="Kono N."/>
            <person name="Arakawa K."/>
        </authorList>
    </citation>
    <scope>NUCLEOTIDE SEQUENCE [LARGE SCALE GENOMIC DNA]</scope>
</reference>
<sequence length="248" mass="27591">MNALVVILFCIVGGSVAFPYNMCERESERCYELSSRGQLRGMNYLPTVEQLRVMCPKFVQYIDCEKDLVKTCTGKSIEEVMTSSNRSLAEYASQVSGYDSLTADICNENSALHRDYAPSVECVRNVVQSGPPYECGDAGREAVKAYLNSTKYDQNEEDGPTKKCLRISYSIACFVNRLVKSCGESAERALVTTLQKLRPLADSEYACTAEIGLVLRGAFFESLTFDTEEKKRLFQSVFEMLAGGILNV</sequence>
<gene>
    <name evidence="2" type="primary">AVEN_75582_1</name>
    <name evidence="2" type="ORF">CDAR_621821</name>
</gene>
<organism evidence="2 3">
    <name type="scientific">Caerostris darwini</name>
    <dbReference type="NCBI Taxonomy" id="1538125"/>
    <lineage>
        <taxon>Eukaryota</taxon>
        <taxon>Metazoa</taxon>
        <taxon>Ecdysozoa</taxon>
        <taxon>Arthropoda</taxon>
        <taxon>Chelicerata</taxon>
        <taxon>Arachnida</taxon>
        <taxon>Araneae</taxon>
        <taxon>Araneomorphae</taxon>
        <taxon>Entelegynae</taxon>
        <taxon>Araneoidea</taxon>
        <taxon>Araneidae</taxon>
        <taxon>Caerostris</taxon>
    </lineage>
</organism>
<dbReference type="EMBL" id="BPLQ01002387">
    <property type="protein sequence ID" value="GIX92322.1"/>
    <property type="molecule type" value="Genomic_DNA"/>
</dbReference>
<evidence type="ECO:0000256" key="1">
    <source>
        <dbReference type="SAM" id="SignalP"/>
    </source>
</evidence>
<accession>A0AAV4PAZ5</accession>
<keyword evidence="1" id="KW-0732">Signal</keyword>
<protein>
    <submittedName>
        <fullName evidence="2">Uncharacterized protein</fullName>
    </submittedName>
</protein>
<dbReference type="Proteomes" id="UP001054837">
    <property type="component" value="Unassembled WGS sequence"/>
</dbReference>
<comment type="caution">
    <text evidence="2">The sequence shown here is derived from an EMBL/GenBank/DDBJ whole genome shotgun (WGS) entry which is preliminary data.</text>
</comment>
<dbReference type="AlphaFoldDB" id="A0AAV4PAZ5"/>
<name>A0AAV4PAZ5_9ARAC</name>
<evidence type="ECO:0000313" key="3">
    <source>
        <dbReference type="Proteomes" id="UP001054837"/>
    </source>
</evidence>
<evidence type="ECO:0000313" key="2">
    <source>
        <dbReference type="EMBL" id="GIX92322.1"/>
    </source>
</evidence>
<keyword evidence="3" id="KW-1185">Reference proteome</keyword>